<protein>
    <recommendedName>
        <fullName evidence="1">Mitochondrial outer membrane transport complex Sam37/metaxin N-terminal domain-containing protein</fullName>
    </recommendedName>
</protein>
<keyword evidence="3" id="KW-1185">Reference proteome</keyword>
<evidence type="ECO:0000313" key="3">
    <source>
        <dbReference type="Proteomes" id="UP000697127"/>
    </source>
</evidence>
<dbReference type="Proteomes" id="UP000697127">
    <property type="component" value="Unassembled WGS sequence"/>
</dbReference>
<sequence>MVYKIYAWGNGVEIAPFDVPSHILGYLISKHNINDDYEIIPNSNIFDSNSGRLPILITNDKQIEGFIEIWEYISAKSKISCDIEDPKIKILYTSYLNNIVNNLNIITMYNFFVVKNNYENYTRGLFKDYLPWPTQYKPPLDFRKDAQEISLNAGIIDNDLLEIDSNFLDDDLEDDLQSLRKEEKNLRETPVINDMQKQQIEKQLDIICQKKFIIANMQCIKKLKEVIANFNELKNTFGNDSIFKTILYIYLRCNIGTKLPENFIATWLKSQNPDLFNSITSQIDLDEKIIIKTDKITLSTALYGYISNLI</sequence>
<feature type="domain" description="Mitochondrial outer membrane transport complex Sam37/metaxin N-terminal" evidence="1">
    <location>
        <begin position="31"/>
        <end position="142"/>
    </location>
</feature>
<accession>A0A9P6WKZ4</accession>
<evidence type="ECO:0000313" key="2">
    <source>
        <dbReference type="EMBL" id="KAG0688012.1"/>
    </source>
</evidence>
<name>A0A9P6WKZ4_9ASCO</name>
<dbReference type="OrthoDB" id="5835136at2759"/>
<reference evidence="2" key="1">
    <citation type="submission" date="2020-11" db="EMBL/GenBank/DDBJ databases">
        <title>Kefir isolates.</title>
        <authorList>
            <person name="Marcisauskas S."/>
            <person name="Kim Y."/>
            <person name="Blasche S."/>
        </authorList>
    </citation>
    <scope>NUCLEOTIDE SEQUENCE</scope>
    <source>
        <strain evidence="2">Olga-1</strain>
    </source>
</reference>
<dbReference type="AlphaFoldDB" id="A0A9P6WKZ4"/>
<proteinExistence type="predicted"/>
<dbReference type="GO" id="GO:0001401">
    <property type="term" value="C:SAM complex"/>
    <property type="evidence" value="ECO:0007669"/>
    <property type="project" value="InterPro"/>
</dbReference>
<comment type="caution">
    <text evidence="2">The sequence shown here is derived from an EMBL/GenBank/DDBJ whole genome shotgun (WGS) entry which is preliminary data.</text>
</comment>
<dbReference type="EMBL" id="PUHW01000192">
    <property type="protein sequence ID" value="KAG0688012.1"/>
    <property type="molecule type" value="Genomic_DNA"/>
</dbReference>
<dbReference type="InterPro" id="IPR019564">
    <property type="entry name" value="Sam37/metaxin_N"/>
</dbReference>
<gene>
    <name evidence="2" type="ORF">C6P40_001526</name>
</gene>
<dbReference type="Pfam" id="PF10568">
    <property type="entry name" value="Tom37"/>
    <property type="match status" value="1"/>
</dbReference>
<evidence type="ECO:0000259" key="1">
    <source>
        <dbReference type="Pfam" id="PF10568"/>
    </source>
</evidence>
<organism evidence="2 3">
    <name type="scientific">Pichia californica</name>
    <dbReference type="NCBI Taxonomy" id="460514"/>
    <lineage>
        <taxon>Eukaryota</taxon>
        <taxon>Fungi</taxon>
        <taxon>Dikarya</taxon>
        <taxon>Ascomycota</taxon>
        <taxon>Saccharomycotina</taxon>
        <taxon>Pichiomycetes</taxon>
        <taxon>Pichiales</taxon>
        <taxon>Pichiaceae</taxon>
        <taxon>Pichia</taxon>
    </lineage>
</organism>